<organism evidence="2 3">
    <name type="scientific">Isosphaera pallida (strain ATCC 43644 / DSM 9630 / IS1B)</name>
    <dbReference type="NCBI Taxonomy" id="575540"/>
    <lineage>
        <taxon>Bacteria</taxon>
        <taxon>Pseudomonadati</taxon>
        <taxon>Planctomycetota</taxon>
        <taxon>Planctomycetia</taxon>
        <taxon>Isosphaerales</taxon>
        <taxon>Isosphaeraceae</taxon>
        <taxon>Isosphaera</taxon>
    </lineage>
</organism>
<proteinExistence type="predicted"/>
<dbReference type="Proteomes" id="UP000008631">
    <property type="component" value="Chromosome"/>
</dbReference>
<dbReference type="HOGENOM" id="CLU_089574_13_3_0"/>
<dbReference type="STRING" id="575540.Isop_1643"/>
<dbReference type="Gene3D" id="3.40.250.10">
    <property type="entry name" value="Rhodanese-like domain"/>
    <property type="match status" value="1"/>
</dbReference>
<dbReference type="SMART" id="SM00450">
    <property type="entry name" value="RHOD"/>
    <property type="match status" value="1"/>
</dbReference>
<dbReference type="OrthoDB" id="9800872at2"/>
<name>E8R0A0_ISOPI</name>
<dbReference type="EMBL" id="CP002353">
    <property type="protein sequence ID" value="ADV62227.1"/>
    <property type="molecule type" value="Genomic_DNA"/>
</dbReference>
<dbReference type="Pfam" id="PF00581">
    <property type="entry name" value="Rhodanese"/>
    <property type="match status" value="1"/>
</dbReference>
<dbReference type="KEGG" id="ipa:Isop_1643"/>
<reference evidence="2 3" key="2">
    <citation type="journal article" date="2011" name="Stand. Genomic Sci.">
        <title>Complete genome sequence of Isosphaera pallida type strain (IS1B).</title>
        <authorList>
            <consortium name="US DOE Joint Genome Institute (JGI-PGF)"/>
            <person name="Goker M."/>
            <person name="Cleland D."/>
            <person name="Saunders E."/>
            <person name="Lapidus A."/>
            <person name="Nolan M."/>
            <person name="Lucas S."/>
            <person name="Hammon N."/>
            <person name="Deshpande S."/>
            <person name="Cheng J.F."/>
            <person name="Tapia R."/>
            <person name="Han C."/>
            <person name="Goodwin L."/>
            <person name="Pitluck S."/>
            <person name="Liolios K."/>
            <person name="Pagani I."/>
            <person name="Ivanova N."/>
            <person name="Mavromatis K."/>
            <person name="Pati A."/>
            <person name="Chen A."/>
            <person name="Palaniappan K."/>
            <person name="Land M."/>
            <person name="Hauser L."/>
            <person name="Chang Y.J."/>
            <person name="Jeffries C.D."/>
            <person name="Detter J.C."/>
            <person name="Beck B."/>
            <person name="Woyke T."/>
            <person name="Bristow J."/>
            <person name="Eisen J.A."/>
            <person name="Markowitz V."/>
            <person name="Hugenholtz P."/>
            <person name="Kyrpides N.C."/>
            <person name="Klenk H.P."/>
        </authorList>
    </citation>
    <scope>NUCLEOTIDE SEQUENCE [LARGE SCALE GENOMIC DNA]</scope>
    <source>
        <strain evidence="3">ATCC 43644 / DSM 9630 / IS1B</strain>
    </source>
</reference>
<protein>
    <submittedName>
        <fullName evidence="2">Rhodanese domain protein</fullName>
    </submittedName>
</protein>
<dbReference type="eggNOG" id="COG0607">
    <property type="taxonomic scope" value="Bacteria"/>
</dbReference>
<reference key="1">
    <citation type="submission" date="2010-11" db="EMBL/GenBank/DDBJ databases">
        <title>The complete sequence of chromosome of Isophaera pallida ATCC 43644.</title>
        <authorList>
            <consortium name="US DOE Joint Genome Institute (JGI-PGF)"/>
            <person name="Lucas S."/>
            <person name="Copeland A."/>
            <person name="Lapidus A."/>
            <person name="Bruce D."/>
            <person name="Goodwin L."/>
            <person name="Pitluck S."/>
            <person name="Kyrpides N."/>
            <person name="Mavromatis K."/>
            <person name="Pagani I."/>
            <person name="Ivanova N."/>
            <person name="Saunders E."/>
            <person name="Brettin T."/>
            <person name="Detter J.C."/>
            <person name="Han C."/>
            <person name="Tapia R."/>
            <person name="Land M."/>
            <person name="Hauser L."/>
            <person name="Markowitz V."/>
            <person name="Cheng J.-F."/>
            <person name="Hugenholtz P."/>
            <person name="Woyke T."/>
            <person name="Wu D."/>
            <person name="Eisen J.A."/>
        </authorList>
    </citation>
    <scope>NUCLEOTIDE SEQUENCE</scope>
    <source>
        <strain>ATCC 43644</strain>
    </source>
</reference>
<dbReference type="PANTHER" id="PTHR43031">
    <property type="entry name" value="FAD-DEPENDENT OXIDOREDUCTASE"/>
    <property type="match status" value="1"/>
</dbReference>
<keyword evidence="3" id="KW-1185">Reference proteome</keyword>
<dbReference type="InParanoid" id="E8R0A0"/>
<gene>
    <name evidence="2" type="ordered locus">Isop_1643</name>
</gene>
<accession>E8R0A0</accession>
<dbReference type="InterPro" id="IPR001763">
    <property type="entry name" value="Rhodanese-like_dom"/>
</dbReference>
<dbReference type="InterPro" id="IPR036873">
    <property type="entry name" value="Rhodanese-like_dom_sf"/>
</dbReference>
<sequence>MSADLPFRTLTPIELKRRLDGSVPLIVLDVREHSERALCKLNPPPPHMDQHLPLTAFAEGWNALRERLTQPDHQGRPIVVYCHHGVRSQRVAEFLGANGLAPVYNLQGGIDAWAVEVDPTVTRY</sequence>
<dbReference type="AlphaFoldDB" id="E8R0A0"/>
<dbReference type="InterPro" id="IPR050229">
    <property type="entry name" value="GlpE_sulfurtransferase"/>
</dbReference>
<evidence type="ECO:0000259" key="1">
    <source>
        <dbReference type="PROSITE" id="PS50206"/>
    </source>
</evidence>
<feature type="domain" description="Rhodanese" evidence="1">
    <location>
        <begin position="21"/>
        <end position="122"/>
    </location>
</feature>
<evidence type="ECO:0000313" key="3">
    <source>
        <dbReference type="Proteomes" id="UP000008631"/>
    </source>
</evidence>
<dbReference type="SUPFAM" id="SSF52821">
    <property type="entry name" value="Rhodanese/Cell cycle control phosphatase"/>
    <property type="match status" value="1"/>
</dbReference>
<dbReference type="PROSITE" id="PS50206">
    <property type="entry name" value="RHODANESE_3"/>
    <property type="match status" value="1"/>
</dbReference>
<dbReference type="PANTHER" id="PTHR43031:SF17">
    <property type="entry name" value="SULFURTRANSFERASE YTWF-RELATED"/>
    <property type="match status" value="1"/>
</dbReference>
<dbReference type="RefSeq" id="WP_013564515.1">
    <property type="nucleotide sequence ID" value="NC_014962.1"/>
</dbReference>
<evidence type="ECO:0000313" key="2">
    <source>
        <dbReference type="EMBL" id="ADV62227.1"/>
    </source>
</evidence>